<proteinExistence type="predicted"/>
<dbReference type="Proteomes" id="UP001497535">
    <property type="component" value="Unassembled WGS sequence"/>
</dbReference>
<name>A0ACB0ZHE2_MELEN</name>
<evidence type="ECO:0000313" key="1">
    <source>
        <dbReference type="EMBL" id="CAK5077969.1"/>
    </source>
</evidence>
<accession>A0ACB0ZHE2</accession>
<keyword evidence="2" id="KW-1185">Reference proteome</keyword>
<gene>
    <name evidence="1" type="ORF">MENTE1834_LOCUS25003</name>
</gene>
<dbReference type="EMBL" id="CAVMJV010000035">
    <property type="protein sequence ID" value="CAK5077969.1"/>
    <property type="molecule type" value="Genomic_DNA"/>
</dbReference>
<reference evidence="1" key="1">
    <citation type="submission" date="2023-11" db="EMBL/GenBank/DDBJ databases">
        <authorList>
            <person name="Poullet M."/>
        </authorList>
    </citation>
    <scope>NUCLEOTIDE SEQUENCE</scope>
    <source>
        <strain evidence="1">E1834</strain>
    </source>
</reference>
<sequence>MYFFVFSGNYIFFRKLIYPCISFVLCFCISLCFPLILLFFPELYFLSRVVFFPIFLYFPLLFTHFTKNFYFAIICVFLLSK</sequence>
<protein>
    <submittedName>
        <fullName evidence="1">Uncharacterized protein</fullName>
    </submittedName>
</protein>
<organism evidence="1 2">
    <name type="scientific">Meloidogyne enterolobii</name>
    <name type="common">Root-knot nematode worm</name>
    <name type="synonym">Meloidogyne mayaguensis</name>
    <dbReference type="NCBI Taxonomy" id="390850"/>
    <lineage>
        <taxon>Eukaryota</taxon>
        <taxon>Metazoa</taxon>
        <taxon>Ecdysozoa</taxon>
        <taxon>Nematoda</taxon>
        <taxon>Chromadorea</taxon>
        <taxon>Rhabditida</taxon>
        <taxon>Tylenchina</taxon>
        <taxon>Tylenchomorpha</taxon>
        <taxon>Tylenchoidea</taxon>
        <taxon>Meloidogynidae</taxon>
        <taxon>Meloidogyninae</taxon>
        <taxon>Meloidogyne</taxon>
    </lineage>
</organism>
<comment type="caution">
    <text evidence="1">The sequence shown here is derived from an EMBL/GenBank/DDBJ whole genome shotgun (WGS) entry which is preliminary data.</text>
</comment>
<evidence type="ECO:0000313" key="2">
    <source>
        <dbReference type="Proteomes" id="UP001497535"/>
    </source>
</evidence>